<organism evidence="5 6">
    <name type="scientific">Laribacter hongkongensis</name>
    <dbReference type="NCBI Taxonomy" id="168471"/>
    <lineage>
        <taxon>Bacteria</taxon>
        <taxon>Pseudomonadati</taxon>
        <taxon>Pseudomonadota</taxon>
        <taxon>Betaproteobacteria</taxon>
        <taxon>Neisseriales</taxon>
        <taxon>Aquaspirillaceae</taxon>
        <taxon>Laribacter</taxon>
    </lineage>
</organism>
<dbReference type="GO" id="GO:0016491">
    <property type="term" value="F:oxidoreductase activity"/>
    <property type="evidence" value="ECO:0007669"/>
    <property type="project" value="UniProtKB-KW"/>
</dbReference>
<evidence type="ECO:0000256" key="3">
    <source>
        <dbReference type="ARBA" id="ARBA00023052"/>
    </source>
</evidence>
<dbReference type="OrthoDB" id="9780894at2"/>
<dbReference type="SMART" id="SM00861">
    <property type="entry name" value="Transket_pyr"/>
    <property type="match status" value="1"/>
</dbReference>
<accession>A0A248LKK2</accession>
<reference evidence="6" key="1">
    <citation type="submission" date="2017-06" db="EMBL/GenBank/DDBJ databases">
        <title>Whole genome sequence of Laribacter hongkongensis LHGZ1.</title>
        <authorList>
            <person name="Chen D."/>
            <person name="Wu H."/>
            <person name="Chen J."/>
        </authorList>
    </citation>
    <scope>NUCLEOTIDE SEQUENCE [LARGE SCALE GENOMIC DNA]</scope>
    <source>
        <strain evidence="6">LHGZ1</strain>
    </source>
</reference>
<proteinExistence type="predicted"/>
<keyword evidence="3" id="KW-0786">Thiamine pyrophosphate</keyword>
<dbReference type="PANTHER" id="PTHR43257:SF2">
    <property type="entry name" value="PYRUVATE DEHYDROGENASE E1 COMPONENT SUBUNIT BETA"/>
    <property type="match status" value="1"/>
</dbReference>
<dbReference type="PANTHER" id="PTHR43257">
    <property type="entry name" value="PYRUVATE DEHYDROGENASE E1 COMPONENT BETA SUBUNIT"/>
    <property type="match status" value="1"/>
</dbReference>
<dbReference type="Pfam" id="PF02779">
    <property type="entry name" value="Transket_pyr"/>
    <property type="match status" value="1"/>
</dbReference>
<dbReference type="SUPFAM" id="SSF52518">
    <property type="entry name" value="Thiamin diphosphate-binding fold (THDP-binding)"/>
    <property type="match status" value="1"/>
</dbReference>
<evidence type="ECO:0000256" key="2">
    <source>
        <dbReference type="ARBA" id="ARBA00023002"/>
    </source>
</evidence>
<dbReference type="Proteomes" id="UP000197424">
    <property type="component" value="Chromosome"/>
</dbReference>
<evidence type="ECO:0000259" key="4">
    <source>
        <dbReference type="SMART" id="SM00861"/>
    </source>
</evidence>
<dbReference type="InterPro" id="IPR033248">
    <property type="entry name" value="Transketolase_C"/>
</dbReference>
<feature type="domain" description="Transketolase-like pyrimidine-binding" evidence="4">
    <location>
        <begin position="4"/>
        <end position="179"/>
    </location>
</feature>
<dbReference type="InterPro" id="IPR005475">
    <property type="entry name" value="Transketolase-like_Pyr-bd"/>
</dbReference>
<dbReference type="Pfam" id="PF02780">
    <property type="entry name" value="Transketolase_C"/>
    <property type="match status" value="1"/>
</dbReference>
<protein>
    <submittedName>
        <fullName evidence="5">Transketolase</fullName>
    </submittedName>
</protein>
<dbReference type="SUPFAM" id="SSF52922">
    <property type="entry name" value="TK C-terminal domain-like"/>
    <property type="match status" value="1"/>
</dbReference>
<sequence>MSGLTLLDAITAALAHELEHDPDVLLFGEDIGLNGGVFRATQGLQARFGERRVFDTPLAEGLIAGMAVGMAAQGLRPVCEIQFAGFMYSTFDQLINHAARMRHRTRGRLACPMVLRTPVGGGIHAPEHHGDSPEAWLAHIPGIKVVSPSSPARAYGLLLAAIRDPDPVVFLEPTRLYRLLRESVADDGTALPLGQAFVLRPGSDLTLVSWGAAVHETLLAADTLAGQGIEAEVIDMATLKPLDMDTVLASVARTGRVVIVHEAPLSGGLGAEIAARLAGDGLVYLLAPVERVTGFDIPMPLARREDDYLPGPARILAACQRVLAC</sequence>
<dbReference type="CDD" id="cd07036">
    <property type="entry name" value="TPP_PYR_E1-PDHc-beta_like"/>
    <property type="match status" value="1"/>
</dbReference>
<dbReference type="AlphaFoldDB" id="A0A248LKK2"/>
<gene>
    <name evidence="5" type="ORF">LHGZ1_2341</name>
</gene>
<dbReference type="FunFam" id="3.40.50.970:FF:000001">
    <property type="entry name" value="Pyruvate dehydrogenase E1 beta subunit"/>
    <property type="match status" value="1"/>
</dbReference>
<dbReference type="Gene3D" id="3.40.50.920">
    <property type="match status" value="1"/>
</dbReference>
<evidence type="ECO:0000313" key="6">
    <source>
        <dbReference type="Proteomes" id="UP000197424"/>
    </source>
</evidence>
<dbReference type="EMBL" id="CP022115">
    <property type="protein sequence ID" value="ASJ25172.1"/>
    <property type="molecule type" value="Genomic_DNA"/>
</dbReference>
<dbReference type="Gene3D" id="3.40.50.970">
    <property type="match status" value="1"/>
</dbReference>
<dbReference type="InterPro" id="IPR009014">
    <property type="entry name" value="Transketo_C/PFOR_II"/>
</dbReference>
<dbReference type="FunFam" id="3.40.50.920:FF:000001">
    <property type="entry name" value="Pyruvate dehydrogenase E1 beta subunit"/>
    <property type="match status" value="1"/>
</dbReference>
<name>A0A248LKK2_9NEIS</name>
<evidence type="ECO:0000256" key="1">
    <source>
        <dbReference type="ARBA" id="ARBA00001964"/>
    </source>
</evidence>
<dbReference type="InterPro" id="IPR029061">
    <property type="entry name" value="THDP-binding"/>
</dbReference>
<dbReference type="RefSeq" id="WP_088861155.1">
    <property type="nucleotide sequence ID" value="NZ_CP022115.1"/>
</dbReference>
<comment type="cofactor">
    <cofactor evidence="1">
        <name>thiamine diphosphate</name>
        <dbReference type="ChEBI" id="CHEBI:58937"/>
    </cofactor>
</comment>
<keyword evidence="2" id="KW-0560">Oxidoreductase</keyword>
<evidence type="ECO:0000313" key="5">
    <source>
        <dbReference type="EMBL" id="ASJ25172.1"/>
    </source>
</evidence>